<sequence>MDSQYDLIIVGAGIHGLILAKTYLEASPTSSLLIIDSAVSIGGVWAKERLYPGLKTNNLVGSYEFSDYALDPARYGLKPGQHIPGTVVHSYLSDFALHFNLMQHIRLNTYLETAELSATGSWLLTLTKTDPPSHSGTTLTTRRLTLATGLTSLPNMPTFPAQDTFDRPILHSLHLRQSSRLISTATSVAVLGGNKSAFDTAYSAATSGSEVHMIMRPSGGGPSWVWPVAITPWKLSVQRMATTRLFTAFDPTPSVHGWTWSAVRYLLQRTWIGHNLIVAAFWWVVGWSIIRANGYDDPSCPELRKLKPWTGVKWMGNSLSIHNYPTNFFDLVREGRVRVHIADITRLSQHAVHLSDGDALENLDALVCCTGWQVKPSVRFFPETLVPHLGLPGVPNPSITVEDITAADREILRQTPMLRRAPVRTLPHPIKTPTPLPPPGAHKRHGEAPPSPGTPAAPWRLYHHLVPIPSSENPHHNVAFLGTHLSVAATLVAQAQALWLTAYFLQPSPSDPNASTSTSKHYPKLPLLPSPETMKRQMLLETEYQRLRHPPEAGGAGERCPDLVFESLAVVDELLGEVGVERFRKRRGGKSWWREVGGRYWPGDYRGLVGEWLGLRDE</sequence>
<evidence type="ECO:0000256" key="1">
    <source>
        <dbReference type="ARBA" id="ARBA00022630"/>
    </source>
</evidence>
<feature type="compositionally biased region" description="Pro residues" evidence="4">
    <location>
        <begin position="430"/>
        <end position="440"/>
    </location>
</feature>
<keyword evidence="1" id="KW-0285">Flavoprotein</keyword>
<dbReference type="EMBL" id="KB822714">
    <property type="protein sequence ID" value="ETN44616.1"/>
    <property type="molecule type" value="Genomic_DNA"/>
</dbReference>
<dbReference type="HOGENOM" id="CLU_019225_1_0_1"/>
<evidence type="ECO:0008006" key="7">
    <source>
        <dbReference type="Google" id="ProtNLM"/>
    </source>
</evidence>
<dbReference type="PANTHER" id="PTHR23023">
    <property type="entry name" value="DIMETHYLANILINE MONOOXYGENASE"/>
    <property type="match status" value="1"/>
</dbReference>
<dbReference type="RefSeq" id="XP_008713179.1">
    <property type="nucleotide sequence ID" value="XM_008714957.1"/>
</dbReference>
<dbReference type="InterPro" id="IPR036188">
    <property type="entry name" value="FAD/NAD-bd_sf"/>
</dbReference>
<evidence type="ECO:0000256" key="2">
    <source>
        <dbReference type="ARBA" id="ARBA00022827"/>
    </source>
</evidence>
<keyword evidence="2" id="KW-0274">FAD</keyword>
<keyword evidence="6" id="KW-1185">Reference proteome</keyword>
<evidence type="ECO:0000256" key="3">
    <source>
        <dbReference type="ARBA" id="ARBA00023002"/>
    </source>
</evidence>
<dbReference type="OrthoDB" id="2915840at2759"/>
<dbReference type="VEuPathDB" id="FungiDB:HMPREF1541_10286"/>
<dbReference type="GeneID" id="19977625"/>
<evidence type="ECO:0000313" key="6">
    <source>
        <dbReference type="Proteomes" id="UP000030752"/>
    </source>
</evidence>
<name>W2S7D1_CYPE1</name>
<proteinExistence type="predicted"/>
<evidence type="ECO:0000256" key="4">
    <source>
        <dbReference type="SAM" id="MobiDB-lite"/>
    </source>
</evidence>
<dbReference type="Gene3D" id="3.50.50.60">
    <property type="entry name" value="FAD/NAD(P)-binding domain"/>
    <property type="match status" value="1"/>
</dbReference>
<accession>W2S7D1</accession>
<feature type="region of interest" description="Disordered" evidence="4">
    <location>
        <begin position="424"/>
        <end position="456"/>
    </location>
</feature>
<dbReference type="Pfam" id="PF13738">
    <property type="entry name" value="Pyr_redox_3"/>
    <property type="match status" value="1"/>
</dbReference>
<keyword evidence="3" id="KW-0560">Oxidoreductase</keyword>
<reference evidence="5 6" key="1">
    <citation type="submission" date="2013-03" db="EMBL/GenBank/DDBJ databases">
        <title>The Genome Sequence of Phialophora europaea CBS 101466.</title>
        <authorList>
            <consortium name="The Broad Institute Genomics Platform"/>
            <person name="Cuomo C."/>
            <person name="de Hoog S."/>
            <person name="Gorbushina A."/>
            <person name="Walker B."/>
            <person name="Young S.K."/>
            <person name="Zeng Q."/>
            <person name="Gargeya S."/>
            <person name="Fitzgerald M."/>
            <person name="Haas B."/>
            <person name="Abouelleil A."/>
            <person name="Allen A.W."/>
            <person name="Alvarado L."/>
            <person name="Arachchi H.M."/>
            <person name="Berlin A.M."/>
            <person name="Chapman S.B."/>
            <person name="Gainer-Dewar J."/>
            <person name="Goldberg J."/>
            <person name="Griggs A."/>
            <person name="Gujja S."/>
            <person name="Hansen M."/>
            <person name="Howarth C."/>
            <person name="Imamovic A."/>
            <person name="Ireland A."/>
            <person name="Larimer J."/>
            <person name="McCowan C."/>
            <person name="Murphy C."/>
            <person name="Pearson M."/>
            <person name="Poon T.W."/>
            <person name="Priest M."/>
            <person name="Roberts A."/>
            <person name="Saif S."/>
            <person name="Shea T."/>
            <person name="Sisk P."/>
            <person name="Sykes S."/>
            <person name="Wortman J."/>
            <person name="Nusbaum C."/>
            <person name="Birren B."/>
        </authorList>
    </citation>
    <scope>NUCLEOTIDE SEQUENCE [LARGE SCALE GENOMIC DNA]</scope>
    <source>
        <strain evidence="5 6">CBS 101466</strain>
    </source>
</reference>
<dbReference type="InParanoid" id="W2S7D1"/>
<organism evidence="5 6">
    <name type="scientific">Cyphellophora europaea (strain CBS 101466)</name>
    <name type="common">Phialophora europaea</name>
    <dbReference type="NCBI Taxonomy" id="1220924"/>
    <lineage>
        <taxon>Eukaryota</taxon>
        <taxon>Fungi</taxon>
        <taxon>Dikarya</taxon>
        <taxon>Ascomycota</taxon>
        <taxon>Pezizomycotina</taxon>
        <taxon>Eurotiomycetes</taxon>
        <taxon>Chaetothyriomycetidae</taxon>
        <taxon>Chaetothyriales</taxon>
        <taxon>Cyphellophoraceae</taxon>
        <taxon>Cyphellophora</taxon>
    </lineage>
</organism>
<dbReference type="SUPFAM" id="SSF51905">
    <property type="entry name" value="FAD/NAD(P)-binding domain"/>
    <property type="match status" value="1"/>
</dbReference>
<dbReference type="Proteomes" id="UP000030752">
    <property type="component" value="Unassembled WGS sequence"/>
</dbReference>
<dbReference type="GO" id="GO:0016491">
    <property type="term" value="F:oxidoreductase activity"/>
    <property type="evidence" value="ECO:0007669"/>
    <property type="project" value="UniProtKB-KW"/>
</dbReference>
<protein>
    <recommendedName>
        <fullName evidence="7">L-ornithine N(5)-oxygenase</fullName>
    </recommendedName>
</protein>
<dbReference type="eggNOG" id="KOG1399">
    <property type="taxonomic scope" value="Eukaryota"/>
</dbReference>
<evidence type="ECO:0000313" key="5">
    <source>
        <dbReference type="EMBL" id="ETN44616.1"/>
    </source>
</evidence>
<dbReference type="AlphaFoldDB" id="W2S7D1"/>
<dbReference type="InterPro" id="IPR050346">
    <property type="entry name" value="FMO-like"/>
</dbReference>
<gene>
    <name evidence="5" type="ORF">HMPREF1541_10286</name>
</gene>